<feature type="region of interest" description="Disordered" evidence="1">
    <location>
        <begin position="73"/>
        <end position="97"/>
    </location>
</feature>
<reference evidence="2 3" key="1">
    <citation type="submission" date="2022-09" db="EMBL/GenBank/DDBJ databases">
        <authorList>
            <person name="Palmer J.M."/>
        </authorList>
    </citation>
    <scope>NUCLEOTIDE SEQUENCE [LARGE SCALE GENOMIC DNA]</scope>
    <source>
        <strain evidence="2 3">DSM 7382</strain>
    </source>
</reference>
<gene>
    <name evidence="2" type="ORF">QCA50_019143</name>
</gene>
<dbReference type="EMBL" id="JASBNA010000081">
    <property type="protein sequence ID" value="KAK7677831.1"/>
    <property type="molecule type" value="Genomic_DNA"/>
</dbReference>
<protein>
    <submittedName>
        <fullName evidence="2">Uncharacterized protein</fullName>
    </submittedName>
</protein>
<evidence type="ECO:0000256" key="1">
    <source>
        <dbReference type="SAM" id="MobiDB-lite"/>
    </source>
</evidence>
<sequence length="260" mass="29257">METISRVPFPAEEYTLSELPYPLNELAKAYLGARALRASRPNDATLIPNEAQQRIEAWLVRRGVIPPSAEMLHEWRQENTTDTTPTAENPSTRKRERPRVTLFTTALRTARYRLRRHSDPPKSHASAAWKKKFINVFTRPFVLSKDLLDSSQECTATPLDQNTGDDLIRGIPEENLPSILTNDTGTDSLADDDQSSYFSVRSCDCFGESGDDLLNSTSSSCVEIRPSYSLARRASISVEPEAIPRDPFPMRPVWLLGVTY</sequence>
<evidence type="ECO:0000313" key="2">
    <source>
        <dbReference type="EMBL" id="KAK7677831.1"/>
    </source>
</evidence>
<organism evidence="2 3">
    <name type="scientific">Cerrena zonata</name>
    <dbReference type="NCBI Taxonomy" id="2478898"/>
    <lineage>
        <taxon>Eukaryota</taxon>
        <taxon>Fungi</taxon>
        <taxon>Dikarya</taxon>
        <taxon>Basidiomycota</taxon>
        <taxon>Agaricomycotina</taxon>
        <taxon>Agaricomycetes</taxon>
        <taxon>Polyporales</taxon>
        <taxon>Cerrenaceae</taxon>
        <taxon>Cerrena</taxon>
    </lineage>
</organism>
<feature type="compositionally biased region" description="Polar residues" evidence="1">
    <location>
        <begin position="80"/>
        <end position="90"/>
    </location>
</feature>
<name>A0AAW0FBF1_9APHY</name>
<dbReference type="Proteomes" id="UP001385951">
    <property type="component" value="Unassembled WGS sequence"/>
</dbReference>
<dbReference type="AlphaFoldDB" id="A0AAW0FBF1"/>
<proteinExistence type="predicted"/>
<comment type="caution">
    <text evidence="2">The sequence shown here is derived from an EMBL/GenBank/DDBJ whole genome shotgun (WGS) entry which is preliminary data.</text>
</comment>
<keyword evidence="3" id="KW-1185">Reference proteome</keyword>
<accession>A0AAW0FBF1</accession>
<evidence type="ECO:0000313" key="3">
    <source>
        <dbReference type="Proteomes" id="UP001385951"/>
    </source>
</evidence>